<dbReference type="InterPro" id="IPR029063">
    <property type="entry name" value="SAM-dependent_MTases_sf"/>
</dbReference>
<dbReference type="Proteomes" id="UP000249304">
    <property type="component" value="Unassembled WGS sequence"/>
</dbReference>
<evidence type="ECO:0000313" key="3">
    <source>
        <dbReference type="Proteomes" id="UP000249304"/>
    </source>
</evidence>
<name>A0A2W2FP33_9ACTN</name>
<gene>
    <name evidence="2" type="ORF">C1J01_19715</name>
</gene>
<feature type="domain" description="O-methyltransferase C-terminal" evidence="1">
    <location>
        <begin position="1"/>
        <end position="47"/>
    </location>
</feature>
<protein>
    <recommendedName>
        <fullName evidence="1">O-methyltransferase C-terminal domain-containing protein</fullName>
    </recommendedName>
</protein>
<evidence type="ECO:0000313" key="2">
    <source>
        <dbReference type="EMBL" id="PZG16834.1"/>
    </source>
</evidence>
<comment type="caution">
    <text evidence="2">The sequence shown here is derived from an EMBL/GenBank/DDBJ whole genome shotgun (WGS) entry which is preliminary data.</text>
</comment>
<feature type="non-terminal residue" evidence="2">
    <location>
        <position position="1"/>
    </location>
</feature>
<dbReference type="InterPro" id="IPR001077">
    <property type="entry name" value="COMT_C"/>
</dbReference>
<dbReference type="AlphaFoldDB" id="A0A2W2FP33"/>
<dbReference type="SUPFAM" id="SSF53335">
    <property type="entry name" value="S-adenosyl-L-methionine-dependent methyltransferases"/>
    <property type="match status" value="1"/>
</dbReference>
<dbReference type="Pfam" id="PF00891">
    <property type="entry name" value="Methyltransf_2"/>
    <property type="match status" value="1"/>
</dbReference>
<dbReference type="Gene3D" id="3.40.50.150">
    <property type="entry name" value="Vaccinia Virus protein VP39"/>
    <property type="match status" value="1"/>
</dbReference>
<dbReference type="GO" id="GO:0008171">
    <property type="term" value="F:O-methyltransferase activity"/>
    <property type="evidence" value="ECO:0007669"/>
    <property type="project" value="InterPro"/>
</dbReference>
<accession>A0A2W2FP33</accession>
<sequence>VLLCELVAGGGRDRRTVTHMDLCMLAYFGGRERTEPELAELAGRAGLDLRSLTPLPPREWGNSLIECVVTFAPARGHR</sequence>
<evidence type="ECO:0000259" key="1">
    <source>
        <dbReference type="Pfam" id="PF00891"/>
    </source>
</evidence>
<keyword evidence="3" id="KW-1185">Reference proteome</keyword>
<dbReference type="RefSeq" id="WP_268958730.1">
    <property type="nucleotide sequence ID" value="NZ_POUD01000077.1"/>
</dbReference>
<reference evidence="2 3" key="1">
    <citation type="submission" date="2018-01" db="EMBL/GenBank/DDBJ databases">
        <title>Draft genome sequence of Nonomuraea sp. KC333.</title>
        <authorList>
            <person name="Sahin N."/>
            <person name="Saygin H."/>
            <person name="Ay H."/>
        </authorList>
    </citation>
    <scope>NUCLEOTIDE SEQUENCE [LARGE SCALE GENOMIC DNA]</scope>
    <source>
        <strain evidence="2 3">KC333</strain>
    </source>
</reference>
<dbReference type="EMBL" id="POUD01000077">
    <property type="protein sequence ID" value="PZG16834.1"/>
    <property type="molecule type" value="Genomic_DNA"/>
</dbReference>
<proteinExistence type="predicted"/>
<organism evidence="2 3">
    <name type="scientific">Nonomuraea aridisoli</name>
    <dbReference type="NCBI Taxonomy" id="2070368"/>
    <lineage>
        <taxon>Bacteria</taxon>
        <taxon>Bacillati</taxon>
        <taxon>Actinomycetota</taxon>
        <taxon>Actinomycetes</taxon>
        <taxon>Streptosporangiales</taxon>
        <taxon>Streptosporangiaceae</taxon>
        <taxon>Nonomuraea</taxon>
    </lineage>
</organism>